<dbReference type="InterPro" id="IPR029038">
    <property type="entry name" value="MetRS_Zn"/>
</dbReference>
<dbReference type="Pfam" id="PF19303">
    <property type="entry name" value="Anticodon_3"/>
    <property type="match status" value="1"/>
</dbReference>
<dbReference type="CDD" id="cd02440">
    <property type="entry name" value="AdoMet_MTases"/>
    <property type="match status" value="1"/>
</dbReference>
<dbReference type="GO" id="GO:0006431">
    <property type="term" value="P:methionyl-tRNA aminoacylation"/>
    <property type="evidence" value="ECO:0007669"/>
    <property type="project" value="InterPro"/>
</dbReference>
<evidence type="ECO:0000256" key="13">
    <source>
        <dbReference type="RuleBase" id="RU363039"/>
    </source>
</evidence>
<keyword evidence="5" id="KW-0963">Cytoplasm</keyword>
<dbReference type="EC" id="6.1.1.10" evidence="3"/>
<sequence>MAKWICNKVNQGLKSQIFLPSTITAATNWAYGSRPVLSAVIRHLDVQQDDNVFEVGFGVGLGLQMLLKKVLDGNGSVCGSERSAYLLNFVEKGFLAMNKKRFDRDKHLMSGKLTLHEALDDSLPFTDNIFDTIYHVDVFYGWSQSEMDTICRELLRVLRPLRSLVCGMELGRLRRLNDYGILEEQEFDPMRYMESLQRVGFENIEIVYEKIDKYGNPSDKKDSVEIQLIFARKPIRPLLEEVKPGWAQFEEQLQKELEHRPEAVPQIPGKTLRQLEKELFERLEEEEGEAEKEAIWRRREPKFFGIDNKKLPLDGRRNVLITSALPYVNNVPHLGNIIGSMLSADVFSRYCRMREYQSLFICGTDEYGTATEMKALSEGISPRELCDKFYALHKKAYDWFSIDFDYFGRTTNQHQTEIAQEIFKKVHANGYTSIGTQMQLHCGNCQKFLADRFVNGICPHCDFVDARGDQCDGCGRLLDGVELVEPKCVICGNKPTPEESRHIFLDLDTLSPQLQDFLDRSLDSPNSNWSGSAVAITKSWLKKGLEKRCITRDLKWGTPVPLEEFGSKVFYVWFDAPIGYMSITKSLLGEDWSRWWKNPDEVELFNFLGKDNVAFHSIIFPATLLATKEPFTQPRHICATEHLLYGDQKFSKSRGVGVFGDSVASIGIPADVIRFYLLYMRPEGADTAFCWDDFAAKVNSELLANLGNFVLRTLTFLSNNYGGLQPRIEPTSVEDELFTAVDQEMREYVRAMEDVRMRDALQHILAISRKGNQYMQAGQPWALVKGTPEERKRAETIIGVSANLNVLLSVLLYPFMPNISEQIQRQCNLSKNIVMPEQFILFLKAGHKHNKPFALFTKFEPAKVAEWKALFGATQQQQQQPQSQAVADGVKKTTKSPTKANKREEKGRDKKELLEKASG</sequence>
<comment type="subcellular location">
    <subcellularLocation>
        <location evidence="1">Cytoplasm</location>
    </subcellularLocation>
</comment>
<dbReference type="InterPro" id="IPR033911">
    <property type="entry name" value="MetRS_core"/>
</dbReference>
<dbReference type="GO" id="GO:0005524">
    <property type="term" value="F:ATP binding"/>
    <property type="evidence" value="ECO:0007669"/>
    <property type="project" value="UniProtKB-KW"/>
</dbReference>
<feature type="region of interest" description="Disordered" evidence="14">
    <location>
        <begin position="873"/>
        <end position="919"/>
    </location>
</feature>
<proteinExistence type="inferred from homology"/>
<dbReference type="HAMAP" id="MF_00098">
    <property type="entry name" value="Met_tRNA_synth_type1"/>
    <property type="match status" value="1"/>
</dbReference>
<dbReference type="Gene3D" id="3.40.50.150">
    <property type="entry name" value="Vaccinia Virus protein VP39"/>
    <property type="match status" value="1"/>
</dbReference>
<dbReference type="WBParaSite" id="GPLIN_001155100">
    <property type="protein sequence ID" value="GPLIN_001155100"/>
    <property type="gene ID" value="GPLIN_001155100"/>
</dbReference>
<dbReference type="InterPro" id="IPR015413">
    <property type="entry name" value="Methionyl/Leucyl_tRNA_Synth"/>
</dbReference>
<dbReference type="PRINTS" id="PR01041">
    <property type="entry name" value="TRNASYNTHMET"/>
</dbReference>
<dbReference type="PANTHER" id="PTHR45765">
    <property type="entry name" value="METHIONINE--TRNA LIGASE"/>
    <property type="match status" value="1"/>
</dbReference>
<dbReference type="InterPro" id="IPR023458">
    <property type="entry name" value="Met-tRNA_ligase_1"/>
</dbReference>
<dbReference type="InterPro" id="IPR041872">
    <property type="entry name" value="Anticodon_Met"/>
</dbReference>
<dbReference type="InterPro" id="IPR013216">
    <property type="entry name" value="Methyltransf_11"/>
</dbReference>
<evidence type="ECO:0000256" key="14">
    <source>
        <dbReference type="SAM" id="MobiDB-lite"/>
    </source>
</evidence>
<dbReference type="InterPro" id="IPR009080">
    <property type="entry name" value="tRNAsynth_Ia_anticodon-bd"/>
</dbReference>
<feature type="domain" description="Methionyl/Leucyl tRNA synthetase" evidence="16">
    <location>
        <begin position="319"/>
        <end position="714"/>
    </location>
</feature>
<evidence type="ECO:0000313" key="18">
    <source>
        <dbReference type="Proteomes" id="UP000050741"/>
    </source>
</evidence>
<evidence type="ECO:0000256" key="11">
    <source>
        <dbReference type="ARBA" id="ARBA00030904"/>
    </source>
</evidence>
<evidence type="ECO:0000256" key="3">
    <source>
        <dbReference type="ARBA" id="ARBA00012838"/>
    </source>
</evidence>
<feature type="domain" description="Methyltransferase type 11" evidence="15">
    <location>
        <begin position="54"/>
        <end position="160"/>
    </location>
</feature>
<dbReference type="CDD" id="cd00814">
    <property type="entry name" value="MetRS_core"/>
    <property type="match status" value="1"/>
</dbReference>
<dbReference type="InterPro" id="IPR014758">
    <property type="entry name" value="Met-tRNA_synth"/>
</dbReference>
<keyword evidence="10 13" id="KW-0030">Aminoacyl-tRNA synthetase</keyword>
<comment type="catalytic activity">
    <reaction evidence="12">
        <text>tRNA(Met) + L-methionine + ATP = L-methionyl-tRNA(Met) + AMP + diphosphate</text>
        <dbReference type="Rhea" id="RHEA:13481"/>
        <dbReference type="Rhea" id="RHEA-COMP:9667"/>
        <dbReference type="Rhea" id="RHEA-COMP:9698"/>
        <dbReference type="ChEBI" id="CHEBI:30616"/>
        <dbReference type="ChEBI" id="CHEBI:33019"/>
        <dbReference type="ChEBI" id="CHEBI:57844"/>
        <dbReference type="ChEBI" id="CHEBI:78442"/>
        <dbReference type="ChEBI" id="CHEBI:78530"/>
        <dbReference type="ChEBI" id="CHEBI:456215"/>
        <dbReference type="EC" id="6.1.1.10"/>
    </reaction>
</comment>
<dbReference type="SUPFAM" id="SSF57770">
    <property type="entry name" value="Methionyl-tRNA synthetase (MetRS), Zn-domain"/>
    <property type="match status" value="1"/>
</dbReference>
<evidence type="ECO:0000256" key="9">
    <source>
        <dbReference type="ARBA" id="ARBA00022917"/>
    </source>
</evidence>
<dbReference type="GO" id="GO:0004825">
    <property type="term" value="F:methionine-tRNA ligase activity"/>
    <property type="evidence" value="ECO:0007669"/>
    <property type="project" value="UniProtKB-EC"/>
</dbReference>
<dbReference type="GO" id="GO:0017101">
    <property type="term" value="C:aminoacyl-tRNA synthetase multienzyme complex"/>
    <property type="evidence" value="ECO:0007669"/>
    <property type="project" value="TreeGrafter"/>
</dbReference>
<dbReference type="InterPro" id="IPR029063">
    <property type="entry name" value="SAM-dependent_MTases_sf"/>
</dbReference>
<dbReference type="InterPro" id="IPR001412">
    <property type="entry name" value="aa-tRNA-synth_I_CS"/>
</dbReference>
<dbReference type="SUPFAM" id="SSF47323">
    <property type="entry name" value="Anticodon-binding domain of a subclass of class I aminoacyl-tRNA synthetases"/>
    <property type="match status" value="1"/>
</dbReference>
<evidence type="ECO:0000256" key="6">
    <source>
        <dbReference type="ARBA" id="ARBA00022598"/>
    </source>
</evidence>
<keyword evidence="6 13" id="KW-0436">Ligase</keyword>
<evidence type="ECO:0000256" key="8">
    <source>
        <dbReference type="ARBA" id="ARBA00022840"/>
    </source>
</evidence>
<dbReference type="SUPFAM" id="SSF52374">
    <property type="entry name" value="Nucleotidylyl transferase"/>
    <property type="match status" value="1"/>
</dbReference>
<dbReference type="GO" id="GO:0005829">
    <property type="term" value="C:cytosol"/>
    <property type="evidence" value="ECO:0007669"/>
    <property type="project" value="TreeGrafter"/>
</dbReference>
<evidence type="ECO:0000313" key="19">
    <source>
        <dbReference type="WBParaSite" id="GPLIN_001155100"/>
    </source>
</evidence>
<organism evidence="18 19">
    <name type="scientific">Globodera pallida</name>
    <name type="common">Potato cyst nematode worm</name>
    <name type="synonym">Heterodera pallida</name>
    <dbReference type="NCBI Taxonomy" id="36090"/>
    <lineage>
        <taxon>Eukaryota</taxon>
        <taxon>Metazoa</taxon>
        <taxon>Ecdysozoa</taxon>
        <taxon>Nematoda</taxon>
        <taxon>Chromadorea</taxon>
        <taxon>Rhabditida</taxon>
        <taxon>Tylenchina</taxon>
        <taxon>Tylenchomorpha</taxon>
        <taxon>Tylenchoidea</taxon>
        <taxon>Heteroderidae</taxon>
        <taxon>Heteroderinae</taxon>
        <taxon>Globodera</taxon>
    </lineage>
</organism>
<feature type="compositionally biased region" description="Low complexity" evidence="14">
    <location>
        <begin position="875"/>
        <end position="884"/>
    </location>
</feature>
<keyword evidence="9 13" id="KW-0648">Protein biosynthesis</keyword>
<accession>A0A183CF96</accession>
<reference evidence="18" key="2">
    <citation type="submission" date="2014-05" db="EMBL/GenBank/DDBJ databases">
        <title>The genome and life-stage specific transcriptomes of Globodera pallida elucidate key aspects of plant parasitism by a cyst nematode.</title>
        <authorList>
            <person name="Cotton J.A."/>
            <person name="Lilley C.J."/>
            <person name="Jones L.M."/>
            <person name="Kikuchi T."/>
            <person name="Reid A.J."/>
            <person name="Thorpe P."/>
            <person name="Tsai I.J."/>
            <person name="Beasley H."/>
            <person name="Blok V."/>
            <person name="Cock P.J.A."/>
            <person name="Van den Akker S.E."/>
            <person name="Holroyd N."/>
            <person name="Hunt M."/>
            <person name="Mantelin S."/>
            <person name="Naghra H."/>
            <person name="Pain A."/>
            <person name="Palomares-Rius J.E."/>
            <person name="Zarowiecki M."/>
            <person name="Berriman M."/>
            <person name="Jones J.T."/>
            <person name="Urwin P.E."/>
        </authorList>
    </citation>
    <scope>NUCLEOTIDE SEQUENCE [LARGE SCALE GENOMIC DNA]</scope>
    <source>
        <strain evidence="18">Lindley</strain>
    </source>
</reference>
<evidence type="ECO:0000256" key="1">
    <source>
        <dbReference type="ARBA" id="ARBA00004496"/>
    </source>
</evidence>
<dbReference type="AlphaFoldDB" id="A0A183CF96"/>
<reference evidence="18" key="1">
    <citation type="submission" date="2013-12" db="EMBL/GenBank/DDBJ databases">
        <authorList>
            <person name="Aslett M."/>
        </authorList>
    </citation>
    <scope>NUCLEOTIDE SEQUENCE [LARGE SCALE GENOMIC DNA]</scope>
    <source>
        <strain evidence="18">Lindley</strain>
    </source>
</reference>
<evidence type="ECO:0000259" key="16">
    <source>
        <dbReference type="Pfam" id="PF09334"/>
    </source>
</evidence>
<evidence type="ECO:0000256" key="12">
    <source>
        <dbReference type="ARBA" id="ARBA00047364"/>
    </source>
</evidence>
<name>A0A183CF96_GLOPA</name>
<dbReference type="Gene3D" id="2.20.28.20">
    <property type="entry name" value="Methionyl-tRNA synthetase, Zn-domain"/>
    <property type="match status" value="1"/>
</dbReference>
<keyword evidence="8 13" id="KW-0067">ATP-binding</keyword>
<dbReference type="Pfam" id="PF08241">
    <property type="entry name" value="Methyltransf_11"/>
    <property type="match status" value="1"/>
</dbReference>
<dbReference type="Pfam" id="PF09334">
    <property type="entry name" value="tRNA-synt_1g"/>
    <property type="match status" value="1"/>
</dbReference>
<evidence type="ECO:0000256" key="2">
    <source>
        <dbReference type="ARBA" id="ARBA00005594"/>
    </source>
</evidence>
<feature type="domain" description="Methionyl-tRNA synthetase anticodon-binding" evidence="17">
    <location>
        <begin position="731"/>
        <end position="875"/>
    </location>
</feature>
<dbReference type="InterPro" id="IPR014729">
    <property type="entry name" value="Rossmann-like_a/b/a_fold"/>
</dbReference>
<evidence type="ECO:0000256" key="10">
    <source>
        <dbReference type="ARBA" id="ARBA00023146"/>
    </source>
</evidence>
<evidence type="ECO:0000256" key="4">
    <source>
        <dbReference type="ARBA" id="ARBA00018335"/>
    </source>
</evidence>
<protein>
    <recommendedName>
        <fullName evidence="4">Methionine--tRNA ligase, cytoplasmic</fullName>
        <ecNumber evidence="3">6.1.1.10</ecNumber>
    </recommendedName>
    <alternativeName>
        <fullName evidence="11">Methionyl-tRNA synthetase</fullName>
    </alternativeName>
</protein>
<dbReference type="Proteomes" id="UP000050741">
    <property type="component" value="Unassembled WGS sequence"/>
</dbReference>
<dbReference type="Gene3D" id="3.40.50.620">
    <property type="entry name" value="HUPs"/>
    <property type="match status" value="1"/>
</dbReference>
<evidence type="ECO:0000259" key="15">
    <source>
        <dbReference type="Pfam" id="PF08241"/>
    </source>
</evidence>
<dbReference type="PANTHER" id="PTHR45765:SF1">
    <property type="entry name" value="METHIONINE--TRNA LIGASE, CYTOPLASMIC"/>
    <property type="match status" value="1"/>
</dbReference>
<dbReference type="Gene3D" id="1.10.730.10">
    <property type="entry name" value="Isoleucyl-tRNA Synthetase, Domain 1"/>
    <property type="match status" value="1"/>
</dbReference>
<comment type="similarity">
    <text evidence="2 13">Belongs to the class-I aminoacyl-tRNA synthetase family.</text>
</comment>
<dbReference type="GO" id="GO:0008757">
    <property type="term" value="F:S-adenosylmethionine-dependent methyltransferase activity"/>
    <property type="evidence" value="ECO:0007669"/>
    <property type="project" value="InterPro"/>
</dbReference>
<reference evidence="19" key="3">
    <citation type="submission" date="2016-06" db="UniProtKB">
        <authorList>
            <consortium name="WormBaseParasite"/>
        </authorList>
    </citation>
    <scope>IDENTIFICATION</scope>
</reference>
<evidence type="ECO:0000256" key="5">
    <source>
        <dbReference type="ARBA" id="ARBA00022490"/>
    </source>
</evidence>
<dbReference type="FunFam" id="2.20.28.20:FF:000001">
    <property type="entry name" value="Methionine--tRNA ligase"/>
    <property type="match status" value="1"/>
</dbReference>
<dbReference type="PROSITE" id="PS00178">
    <property type="entry name" value="AA_TRNA_LIGASE_I"/>
    <property type="match status" value="1"/>
</dbReference>
<keyword evidence="18" id="KW-1185">Reference proteome</keyword>
<feature type="compositionally biased region" description="Basic and acidic residues" evidence="14">
    <location>
        <begin position="901"/>
        <end position="919"/>
    </location>
</feature>
<evidence type="ECO:0000259" key="17">
    <source>
        <dbReference type="Pfam" id="PF19303"/>
    </source>
</evidence>
<keyword evidence="7 13" id="KW-0547">Nucleotide-binding</keyword>
<dbReference type="NCBIfam" id="TIGR00398">
    <property type="entry name" value="metG"/>
    <property type="match status" value="1"/>
</dbReference>
<evidence type="ECO:0000256" key="7">
    <source>
        <dbReference type="ARBA" id="ARBA00022741"/>
    </source>
</evidence>
<dbReference type="SUPFAM" id="SSF53335">
    <property type="entry name" value="S-adenosyl-L-methionine-dependent methyltransferases"/>
    <property type="match status" value="1"/>
</dbReference>
<dbReference type="CDD" id="cd07957">
    <property type="entry name" value="Anticodon_Ia_Met"/>
    <property type="match status" value="1"/>
</dbReference>